<evidence type="ECO:0000259" key="5">
    <source>
        <dbReference type="PROSITE" id="PS51352"/>
    </source>
</evidence>
<dbReference type="CDD" id="cd02966">
    <property type="entry name" value="TlpA_like_family"/>
    <property type="match status" value="1"/>
</dbReference>
<keyword evidence="3" id="KW-1015">Disulfide bond</keyword>
<dbReference type="PANTHER" id="PTHR42852:SF6">
    <property type="entry name" value="THIOL:DISULFIDE INTERCHANGE PROTEIN DSBE"/>
    <property type="match status" value="1"/>
</dbReference>
<dbReference type="InterPro" id="IPR036249">
    <property type="entry name" value="Thioredoxin-like_sf"/>
</dbReference>
<dbReference type="InterPro" id="IPR050553">
    <property type="entry name" value="Thioredoxin_ResA/DsbE_sf"/>
</dbReference>
<accession>A0ABR9AHI3</accession>
<evidence type="ECO:0000256" key="1">
    <source>
        <dbReference type="ARBA" id="ARBA00004196"/>
    </source>
</evidence>
<evidence type="ECO:0000313" key="6">
    <source>
        <dbReference type="EMBL" id="MBD8487746.1"/>
    </source>
</evidence>
<dbReference type="InterPro" id="IPR013766">
    <property type="entry name" value="Thioredoxin_domain"/>
</dbReference>
<feature type="domain" description="Thioredoxin" evidence="5">
    <location>
        <begin position="187"/>
        <end position="331"/>
    </location>
</feature>
<dbReference type="PROSITE" id="PS51352">
    <property type="entry name" value="THIOREDOXIN_2"/>
    <property type="match status" value="1"/>
</dbReference>
<reference evidence="6 7" key="1">
    <citation type="submission" date="2020-09" db="EMBL/GenBank/DDBJ databases">
        <title>Echinicola sp. CAU 1574 isolated from sand of Sido Beach.</title>
        <authorList>
            <person name="Kim W."/>
        </authorList>
    </citation>
    <scope>NUCLEOTIDE SEQUENCE [LARGE SCALE GENOMIC DNA]</scope>
    <source>
        <strain evidence="6 7">CAU 1574</strain>
    </source>
</reference>
<dbReference type="PANTHER" id="PTHR42852">
    <property type="entry name" value="THIOL:DISULFIDE INTERCHANGE PROTEIN DSBE"/>
    <property type="match status" value="1"/>
</dbReference>
<sequence length="331" mass="38957">MLEINNRSNMKGYKDFFPLMEDEVLAKAGEFKKKINTGDEKFDELMELSVQTDVEEQSFNFFRIPRTYHPTKEEYPDFYQNWKKEEKFTNPDILKLWNGQSYMSSYTFVYDYLLSEPQDRISDPYDLSRIVTRVQDPQLRDVYFRNYFSTTRFQSGQYEKAMSYARPYMTSEKSKALIVELEKDLFSEVGQPGFQFEYEDIDGNLVSFDSFKGKIVYLDIWATWCGPCIKQIPYLKELEEELHGEDIVFLSISIDAEKDKEKWKKFVKDKELKGVQLVADKAWQSGLVKNYGIKGIPRFMIFDKDGNIVTTDAVRPSSPELKGQLLELLKK</sequence>
<comment type="subcellular location">
    <subcellularLocation>
        <location evidence="1">Cell envelope</location>
    </subcellularLocation>
</comment>
<evidence type="ECO:0000256" key="3">
    <source>
        <dbReference type="ARBA" id="ARBA00023157"/>
    </source>
</evidence>
<evidence type="ECO:0000256" key="4">
    <source>
        <dbReference type="ARBA" id="ARBA00023284"/>
    </source>
</evidence>
<proteinExistence type="predicted"/>
<keyword evidence="2" id="KW-0201">Cytochrome c-type biogenesis</keyword>
<dbReference type="Proteomes" id="UP000647133">
    <property type="component" value="Unassembled WGS sequence"/>
</dbReference>
<keyword evidence="7" id="KW-1185">Reference proteome</keyword>
<dbReference type="EMBL" id="JACYTQ010000001">
    <property type="protein sequence ID" value="MBD8487746.1"/>
    <property type="molecule type" value="Genomic_DNA"/>
</dbReference>
<dbReference type="InterPro" id="IPR013740">
    <property type="entry name" value="Redoxin"/>
</dbReference>
<evidence type="ECO:0000256" key="2">
    <source>
        <dbReference type="ARBA" id="ARBA00022748"/>
    </source>
</evidence>
<keyword evidence="4" id="KW-0676">Redox-active center</keyword>
<dbReference type="SUPFAM" id="SSF52833">
    <property type="entry name" value="Thioredoxin-like"/>
    <property type="match status" value="1"/>
</dbReference>
<dbReference type="Pfam" id="PF08534">
    <property type="entry name" value="Redoxin"/>
    <property type="match status" value="1"/>
</dbReference>
<name>A0ABR9AHI3_9BACT</name>
<protein>
    <submittedName>
        <fullName evidence="6">TlpA family protein disulfide reductase</fullName>
    </submittedName>
</protein>
<dbReference type="Gene3D" id="3.40.30.10">
    <property type="entry name" value="Glutaredoxin"/>
    <property type="match status" value="1"/>
</dbReference>
<organism evidence="6 7">
    <name type="scientific">Echinicola arenosa</name>
    <dbReference type="NCBI Taxonomy" id="2774144"/>
    <lineage>
        <taxon>Bacteria</taxon>
        <taxon>Pseudomonadati</taxon>
        <taxon>Bacteroidota</taxon>
        <taxon>Cytophagia</taxon>
        <taxon>Cytophagales</taxon>
        <taxon>Cyclobacteriaceae</taxon>
        <taxon>Echinicola</taxon>
    </lineage>
</organism>
<evidence type="ECO:0000313" key="7">
    <source>
        <dbReference type="Proteomes" id="UP000647133"/>
    </source>
</evidence>
<gene>
    <name evidence="6" type="ORF">IFO69_03190</name>
</gene>
<comment type="caution">
    <text evidence="6">The sequence shown here is derived from an EMBL/GenBank/DDBJ whole genome shotgun (WGS) entry which is preliminary data.</text>
</comment>